<dbReference type="OrthoDB" id="4176538at2759"/>
<keyword evidence="3" id="KW-1185">Reference proteome</keyword>
<evidence type="ECO:0000313" key="2">
    <source>
        <dbReference type="EMBL" id="KLJ06904.1"/>
    </source>
</evidence>
<dbReference type="STRING" id="2060906.A0A0H1B653"/>
<accession>A0A0H1B653</accession>
<dbReference type="PANTHER" id="PTHR43316">
    <property type="entry name" value="HYDROLASE, HALOACID DELAHOGENASE-RELATED"/>
    <property type="match status" value="1"/>
</dbReference>
<organism evidence="2 3">
    <name type="scientific">Blastomyces silverae</name>
    <dbReference type="NCBI Taxonomy" id="2060906"/>
    <lineage>
        <taxon>Eukaryota</taxon>
        <taxon>Fungi</taxon>
        <taxon>Dikarya</taxon>
        <taxon>Ascomycota</taxon>
        <taxon>Pezizomycotina</taxon>
        <taxon>Eurotiomycetes</taxon>
        <taxon>Eurotiomycetidae</taxon>
        <taxon>Onygenales</taxon>
        <taxon>Ajellomycetaceae</taxon>
        <taxon>Blastomyces</taxon>
    </lineage>
</organism>
<dbReference type="Gene3D" id="3.40.50.1000">
    <property type="entry name" value="HAD superfamily/HAD-like"/>
    <property type="match status" value="1"/>
</dbReference>
<evidence type="ECO:0000256" key="1">
    <source>
        <dbReference type="ARBA" id="ARBA00022801"/>
    </source>
</evidence>
<dbReference type="GO" id="GO:0016787">
    <property type="term" value="F:hydrolase activity"/>
    <property type="evidence" value="ECO:0007669"/>
    <property type="project" value="UniProtKB-KW"/>
</dbReference>
<protein>
    <submittedName>
        <fullName evidence="2">2-haloacid dehalogenase</fullName>
    </submittedName>
</protein>
<evidence type="ECO:0000313" key="3">
    <source>
        <dbReference type="Proteomes" id="UP000053573"/>
    </source>
</evidence>
<dbReference type="InterPro" id="IPR036412">
    <property type="entry name" value="HAD-like_sf"/>
</dbReference>
<dbReference type="Pfam" id="PF13419">
    <property type="entry name" value="HAD_2"/>
    <property type="match status" value="1"/>
</dbReference>
<keyword evidence="1" id="KW-0378">Hydrolase</keyword>
<dbReference type="InterPro" id="IPR041492">
    <property type="entry name" value="HAD_2"/>
</dbReference>
<dbReference type="Proteomes" id="UP000053573">
    <property type="component" value="Unassembled WGS sequence"/>
</dbReference>
<dbReference type="AlphaFoldDB" id="A0A0H1B653"/>
<sequence length="107" mass="11684">MSIESLVDDRKLIPVVFSNGTTSMISNSVARSKDLAPYAGLFHNIVSVDSTKKFKPAPETYRYLADSIGKERSQMNEMWLISGNPFDVMGAINVGMKAAWVNQAGLG</sequence>
<dbReference type="EMBL" id="LDEV01002949">
    <property type="protein sequence ID" value="KLJ06904.1"/>
    <property type="molecule type" value="Genomic_DNA"/>
</dbReference>
<dbReference type="PANTHER" id="PTHR43316:SF3">
    <property type="entry name" value="HALOACID DEHALOGENASE, TYPE II (AFU_ORTHOLOGUE AFUA_2G07750)-RELATED"/>
    <property type="match status" value="1"/>
</dbReference>
<name>A0A0H1B653_9EURO</name>
<dbReference type="InterPro" id="IPR051540">
    <property type="entry name" value="S-2-haloacid_dehalogenase"/>
</dbReference>
<dbReference type="InterPro" id="IPR023214">
    <property type="entry name" value="HAD_sf"/>
</dbReference>
<reference evidence="3" key="1">
    <citation type="journal article" date="2015" name="PLoS Genet.">
        <title>The dynamic genome and transcriptome of the human fungal pathogen Blastomyces and close relative Emmonsia.</title>
        <authorList>
            <person name="Munoz J.F."/>
            <person name="Gauthier G.M."/>
            <person name="Desjardins C.A."/>
            <person name="Gallo J.E."/>
            <person name="Holder J."/>
            <person name="Sullivan T.D."/>
            <person name="Marty A.J."/>
            <person name="Carmen J.C."/>
            <person name="Chen Z."/>
            <person name="Ding L."/>
            <person name="Gujja S."/>
            <person name="Magrini V."/>
            <person name="Misas E."/>
            <person name="Mitreva M."/>
            <person name="Priest M."/>
            <person name="Saif S."/>
            <person name="Whiston E.A."/>
            <person name="Young S."/>
            <person name="Zeng Q."/>
            <person name="Goldman W.E."/>
            <person name="Mardis E.R."/>
            <person name="Taylor J.W."/>
            <person name="McEwen J.G."/>
            <person name="Clay O.K."/>
            <person name="Klein B.S."/>
            <person name="Cuomo C.A."/>
        </authorList>
    </citation>
    <scope>NUCLEOTIDE SEQUENCE [LARGE SCALE GENOMIC DNA]</scope>
    <source>
        <strain evidence="3">UAMH 139</strain>
    </source>
</reference>
<dbReference type="SUPFAM" id="SSF56784">
    <property type="entry name" value="HAD-like"/>
    <property type="match status" value="1"/>
</dbReference>
<proteinExistence type="predicted"/>
<gene>
    <name evidence="2" type="ORF">EMPG_17609</name>
</gene>
<comment type="caution">
    <text evidence="2">The sequence shown here is derived from an EMBL/GenBank/DDBJ whole genome shotgun (WGS) entry which is preliminary data.</text>
</comment>